<dbReference type="EMBL" id="FOFZ01000001">
    <property type="protein sequence ID" value="SEP94236.1"/>
    <property type="molecule type" value="Genomic_DNA"/>
</dbReference>
<evidence type="ECO:0008006" key="3">
    <source>
        <dbReference type="Google" id="ProtNLM"/>
    </source>
</evidence>
<evidence type="ECO:0000313" key="2">
    <source>
        <dbReference type="Proteomes" id="UP000183658"/>
    </source>
</evidence>
<dbReference type="Pfam" id="PF14092">
    <property type="entry name" value="DUF4270"/>
    <property type="match status" value="1"/>
</dbReference>
<organism evidence="1 2">
    <name type="scientific">Flavobacterium frigoris</name>
    <dbReference type="NCBI Taxonomy" id="229204"/>
    <lineage>
        <taxon>Bacteria</taxon>
        <taxon>Pseudomonadati</taxon>
        <taxon>Bacteroidota</taxon>
        <taxon>Flavobacteriia</taxon>
        <taxon>Flavobacteriales</taxon>
        <taxon>Flavobacteriaceae</taxon>
        <taxon>Flavobacterium</taxon>
    </lineage>
</organism>
<dbReference type="InterPro" id="IPR025366">
    <property type="entry name" value="DUF4270"/>
</dbReference>
<protein>
    <recommendedName>
        <fullName evidence="3">DUF4270 domain-containing protein</fullName>
    </recommendedName>
</protein>
<name>A0A1H9BZ15_FLAFI</name>
<dbReference type="AlphaFoldDB" id="A0A1H9BZ15"/>
<keyword evidence="2" id="KW-1185">Reference proteome</keyword>
<dbReference type="RefSeq" id="WP_074720033.1">
    <property type="nucleotide sequence ID" value="NZ_CBCRVS010000003.1"/>
</dbReference>
<accession>A0A1H9BZ15</accession>
<dbReference type="Proteomes" id="UP000183658">
    <property type="component" value="Unassembled WGS sequence"/>
</dbReference>
<proteinExistence type="predicted"/>
<sequence length="524" mass="57632">MYNNSFFKKILLVACVVFLYSCDKDYNSIGDGLLGDNHFDFVKYSSNVVAYNQKIGPIQSNNLAVNALGVYDNPAFGTTTANFATQIVLESANPTIGNNPVIESVVLTIPYFSTLKSTDTNGDRTYELDSIYGPSDAKIMLSVYESGYFMRDLDPAAGFLEAQKYYTNQNSDFNSVKVGNRLNNSSDVSQNDAFFFSAADYKTTVTGTDGKEVVTRVAPGMRLDLNTEYFETKIIKASALGKLATNDIFKEYFRGLYFSVAKSGSNPSNMALLDFKEGKITIKYKEDTSITDVTRVEKSIVLKLTGNNVSLLDQSNINTSYANATNSANVNTTLGDEKLYVKGGEGSMAILELFNATELATIRESGWLINEASLVFHVDATALGAASKPNRIYIYDLNSDLPLSDYINDQTSGTNTKNGRVIFSGILNTEKADDNTYKFRITNHIRNLIKNVEATNVKLGVVITEDINATNTITSYKLKTANDFISQLPKSSVMSPLGTVLYGGKSTVAEDKRLKLEIYYTKPN</sequence>
<evidence type="ECO:0000313" key="1">
    <source>
        <dbReference type="EMBL" id="SEP94236.1"/>
    </source>
</evidence>
<gene>
    <name evidence="1" type="ORF">SAMN05444355_10131</name>
</gene>
<reference evidence="2" key="1">
    <citation type="submission" date="2016-10" db="EMBL/GenBank/DDBJ databases">
        <authorList>
            <person name="Varghese N."/>
            <person name="Submissions S."/>
        </authorList>
    </citation>
    <scope>NUCLEOTIDE SEQUENCE [LARGE SCALE GENOMIC DNA]</scope>
    <source>
        <strain evidence="2">DSM 15719</strain>
    </source>
</reference>
<dbReference type="OrthoDB" id="1466062at2"/>